<organism evidence="9 10">
    <name type="scientific">Strongyloides venezuelensis</name>
    <name type="common">Threadworm</name>
    <dbReference type="NCBI Taxonomy" id="75913"/>
    <lineage>
        <taxon>Eukaryota</taxon>
        <taxon>Metazoa</taxon>
        <taxon>Ecdysozoa</taxon>
        <taxon>Nematoda</taxon>
        <taxon>Chromadorea</taxon>
        <taxon>Rhabditida</taxon>
        <taxon>Tylenchina</taxon>
        <taxon>Panagrolaimomorpha</taxon>
        <taxon>Strongyloidoidea</taxon>
        <taxon>Strongyloididae</taxon>
        <taxon>Strongyloides</taxon>
    </lineage>
</organism>
<evidence type="ECO:0000313" key="10">
    <source>
        <dbReference type="WBParaSite" id="SVE_0705300.1"/>
    </source>
</evidence>
<dbReference type="GO" id="GO:0015379">
    <property type="term" value="F:potassium:chloride symporter activity"/>
    <property type="evidence" value="ECO:0007669"/>
    <property type="project" value="TreeGrafter"/>
</dbReference>
<dbReference type="Pfam" id="PF03522">
    <property type="entry name" value="SLC12"/>
    <property type="match status" value="1"/>
</dbReference>
<feature type="transmembrane region" description="Helical" evidence="6">
    <location>
        <begin position="618"/>
        <end position="639"/>
    </location>
</feature>
<dbReference type="GO" id="GO:0005886">
    <property type="term" value="C:plasma membrane"/>
    <property type="evidence" value="ECO:0007669"/>
    <property type="project" value="TreeGrafter"/>
</dbReference>
<reference evidence="10" key="2">
    <citation type="submission" date="2015-08" db="UniProtKB">
        <authorList>
            <consortium name="WormBaseParasite"/>
        </authorList>
    </citation>
    <scope>IDENTIFICATION</scope>
</reference>
<dbReference type="GO" id="GO:0007268">
    <property type="term" value="P:chemical synaptic transmission"/>
    <property type="evidence" value="ECO:0007669"/>
    <property type="project" value="TreeGrafter"/>
</dbReference>
<feature type="domain" description="Amino acid permease/ SLC12A" evidence="7">
    <location>
        <begin position="173"/>
        <end position="339"/>
    </location>
</feature>
<dbReference type="InterPro" id="IPR004841">
    <property type="entry name" value="AA-permease/SLC12A_dom"/>
</dbReference>
<dbReference type="Pfam" id="PF00324">
    <property type="entry name" value="AA_permease"/>
    <property type="match status" value="2"/>
</dbReference>
<evidence type="ECO:0000259" key="8">
    <source>
        <dbReference type="Pfam" id="PF03522"/>
    </source>
</evidence>
<feature type="transmembrane region" description="Helical" evidence="6">
    <location>
        <begin position="167"/>
        <end position="192"/>
    </location>
</feature>
<dbReference type="STRING" id="75913.A0A0K0FDX6"/>
<feature type="transmembrane region" description="Helical" evidence="6">
    <location>
        <begin position="204"/>
        <end position="229"/>
    </location>
</feature>
<evidence type="ECO:0000256" key="6">
    <source>
        <dbReference type="SAM" id="Phobius"/>
    </source>
</evidence>
<name>A0A0K0FDX6_STRVS</name>
<accession>A0A0K0FDX6</accession>
<dbReference type="Proteomes" id="UP000035680">
    <property type="component" value="Unassembled WGS sequence"/>
</dbReference>
<dbReference type="InterPro" id="IPR004842">
    <property type="entry name" value="SLC12A_fam"/>
</dbReference>
<feature type="transmembrane region" description="Helical" evidence="6">
    <location>
        <begin position="651"/>
        <end position="669"/>
    </location>
</feature>
<dbReference type="PANTHER" id="PTHR11827:SF53">
    <property type="entry name" value="K+_CL-COTRANSPORTER"/>
    <property type="match status" value="1"/>
</dbReference>
<proteinExistence type="predicted"/>
<keyword evidence="4 6" id="KW-0472">Membrane</keyword>
<dbReference type="PANTHER" id="PTHR11827">
    <property type="entry name" value="SOLUTE CARRIER FAMILY 12, CATION COTRANSPORTERS"/>
    <property type="match status" value="1"/>
</dbReference>
<evidence type="ECO:0000256" key="4">
    <source>
        <dbReference type="ARBA" id="ARBA00023136"/>
    </source>
</evidence>
<dbReference type="GO" id="GO:1990573">
    <property type="term" value="P:potassium ion import across plasma membrane"/>
    <property type="evidence" value="ECO:0007669"/>
    <property type="project" value="TreeGrafter"/>
</dbReference>
<dbReference type="GO" id="GO:0045202">
    <property type="term" value="C:synapse"/>
    <property type="evidence" value="ECO:0007669"/>
    <property type="project" value="GOC"/>
</dbReference>
<feature type="domain" description="SLC12A transporter C-terminal" evidence="8">
    <location>
        <begin position="868"/>
        <end position="1146"/>
    </location>
</feature>
<dbReference type="AlphaFoldDB" id="A0A0K0FDX6"/>
<sequence length="1147" mass="126996">MNTNSFNADEENQENVPVKHLSSNRVPPSIRKKMSLNTQQHLYSENKRFMVKQLSKSDCHLNGISELPCTIQRAESSQTECLIEHQGTLNVPISPNSISSPNDGARNLFSWGGSIKRTNTVTGGSTNDHNLALYEDQNATFLSAYFRAYTTPGPSERAHSKKGKADLGVMLGVYLPTIQHILGVTMFIRLGWCVGVAGIGQTFLMLFVCCLCTFLTCISISAVATNGVIESGGAYFMISRNLGPEFGSAIGLLFYLANTVATSMYLVGGVEILLLYIAPGLTIGGPEVQSDTGLFGMMTHNLRFYATILLILEFCIVAMGVKFVQLLAPVSLVTVIISILACYAGSIEKTLNPDMGPYVCKIDNHLLVSKMYIPEGVGLDRVCEFCNMNNTLLMENICKNETCLWDMNGLKCVNGFPGFTSSAMLDNVGPNYPGKNEYTHGSEAVPNAEIFQDVRTSFFVLLAIYFPAVTGIFTGANMSGDLKNPGRSIPVGTISAQLTTSFIYFSLALCFGAVIDGDVLRDKNGFSLNGGMIVASLAWPSDWILLAGSFLSTFGAALQCLCSAPRILQGIAKDDVIPILSVFAKVTKNNEPFYGLILTTIIAELAVLLGAMDSIAAVVDFFFLMCYAFVNLICALHSILGAPNWRPRFQYYHWSLSLLGAGLCFFIMFSTHWDYAIISCLLCTIIYKYVEWKGAKKEWGDGIRGLALSTAQYSLMKIEDKAPHPKNWRPQLLVLHSMPWSKELVDIRYLNLLHLASQLKAGKGLTIVTSFVRGDPISVEDREHANKVRARMEFDMNSLHLRGFAKTLLYGENQIAGSLSTLIQSVGIGGLKPNTLLLSWPIRREDIDRSLDSEYLTFTDKIHIGAAMNMSLIVAKDITDFPTTTKMNGYIDVYWIVQDGGLCILLAYLLKQHRVWRHCKQRVIAVAQKDDNNTKLMKDLQNYVYQLRITADVCVVELSDPTISKHAFERTLLMEERTKFQKELHQQKIEASNNSNGFVNISLADTQSQSSKIIDETVDTMDDSVTSEEIKTDSSDDAKIDENNGEGKTSKGKKTATLAISEEYEKNKKLRALDRKKVHKMHTAVRLNELIQEKSGDSSLILLNLPRPPHTREGLDDYIHYMEVLSDKIPRVLFVRGTGQEVITTSS</sequence>
<feature type="compositionally biased region" description="Basic and acidic residues" evidence="5">
    <location>
        <begin position="1028"/>
        <end position="1042"/>
    </location>
</feature>
<dbReference type="InterPro" id="IPR018491">
    <property type="entry name" value="SLC12_C"/>
</dbReference>
<feature type="transmembrane region" description="Helical" evidence="6">
    <location>
        <begin position="302"/>
        <end position="320"/>
    </location>
</feature>
<feature type="transmembrane region" description="Helical" evidence="6">
    <location>
        <begin position="593"/>
        <end position="612"/>
    </location>
</feature>
<evidence type="ECO:0000256" key="5">
    <source>
        <dbReference type="SAM" id="MobiDB-lite"/>
    </source>
</evidence>
<keyword evidence="3 6" id="KW-1133">Transmembrane helix</keyword>
<evidence type="ECO:0000256" key="2">
    <source>
        <dbReference type="ARBA" id="ARBA00022692"/>
    </source>
</evidence>
<evidence type="ECO:0000259" key="7">
    <source>
        <dbReference type="Pfam" id="PF00324"/>
    </source>
</evidence>
<feature type="region of interest" description="Disordered" evidence="5">
    <location>
        <begin position="1"/>
        <end position="26"/>
    </location>
</feature>
<dbReference type="WBParaSite" id="SVE_0705300.1">
    <property type="protein sequence ID" value="SVE_0705300.1"/>
    <property type="gene ID" value="SVE_0705300"/>
</dbReference>
<protein>
    <submittedName>
        <fullName evidence="10">Solute carrier family 12 member 6</fullName>
    </submittedName>
</protein>
<reference evidence="9" key="1">
    <citation type="submission" date="2014-07" db="EMBL/GenBank/DDBJ databases">
        <authorList>
            <person name="Martin A.A"/>
            <person name="De Silva N."/>
        </authorList>
    </citation>
    <scope>NUCLEOTIDE SEQUENCE</scope>
</reference>
<evidence type="ECO:0000256" key="1">
    <source>
        <dbReference type="ARBA" id="ARBA00004141"/>
    </source>
</evidence>
<feature type="region of interest" description="Disordered" evidence="5">
    <location>
        <begin position="1020"/>
        <end position="1054"/>
    </location>
</feature>
<dbReference type="GO" id="GO:0006884">
    <property type="term" value="P:cell volume homeostasis"/>
    <property type="evidence" value="ECO:0007669"/>
    <property type="project" value="TreeGrafter"/>
</dbReference>
<feature type="transmembrane region" description="Helical" evidence="6">
    <location>
        <begin position="496"/>
        <end position="515"/>
    </location>
</feature>
<keyword evidence="2 6" id="KW-0812">Transmembrane</keyword>
<comment type="subcellular location">
    <subcellularLocation>
        <location evidence="1">Membrane</location>
        <topology evidence="1">Multi-pass membrane protein</topology>
    </subcellularLocation>
</comment>
<dbReference type="GO" id="GO:0055064">
    <property type="term" value="P:chloride ion homeostasis"/>
    <property type="evidence" value="ECO:0007669"/>
    <property type="project" value="TreeGrafter"/>
</dbReference>
<keyword evidence="9" id="KW-1185">Reference proteome</keyword>
<feature type="transmembrane region" description="Helical" evidence="6">
    <location>
        <begin position="326"/>
        <end position="345"/>
    </location>
</feature>
<dbReference type="GO" id="GO:0055075">
    <property type="term" value="P:potassium ion homeostasis"/>
    <property type="evidence" value="ECO:0007669"/>
    <property type="project" value="TreeGrafter"/>
</dbReference>
<feature type="domain" description="Amino acid permease/ SLC12A" evidence="7">
    <location>
        <begin position="448"/>
        <end position="733"/>
    </location>
</feature>
<feature type="transmembrane region" description="Helical" evidence="6">
    <location>
        <begin position="458"/>
        <end position="476"/>
    </location>
</feature>
<feature type="transmembrane region" description="Helical" evidence="6">
    <location>
        <begin position="241"/>
        <end position="257"/>
    </location>
</feature>
<evidence type="ECO:0000313" key="9">
    <source>
        <dbReference type="Proteomes" id="UP000035680"/>
    </source>
</evidence>
<evidence type="ECO:0000256" key="3">
    <source>
        <dbReference type="ARBA" id="ARBA00022989"/>
    </source>
</evidence>
<dbReference type="Gene3D" id="1.20.1740.10">
    <property type="entry name" value="Amino acid/polyamine transporter I"/>
    <property type="match status" value="1"/>
</dbReference>